<gene>
    <name evidence="3" type="ORF">MICPUCDRAFT_26164</name>
</gene>
<dbReference type="PANTHER" id="PTHR11079">
    <property type="entry name" value="CYTOSINE DEAMINASE FAMILY MEMBER"/>
    <property type="match status" value="1"/>
</dbReference>
<dbReference type="GeneID" id="9683115"/>
<dbReference type="Gene3D" id="3.40.140.10">
    <property type="entry name" value="Cytidine Deaminase, domain 2"/>
    <property type="match status" value="1"/>
</dbReference>
<dbReference type="InterPro" id="IPR016193">
    <property type="entry name" value="Cytidine_deaminase-like"/>
</dbReference>
<dbReference type="CDD" id="cd01285">
    <property type="entry name" value="nucleoside_deaminase"/>
    <property type="match status" value="1"/>
</dbReference>
<name>C1MPQ9_MICPC</name>
<proteinExistence type="predicted"/>
<feature type="region of interest" description="Disordered" evidence="1">
    <location>
        <begin position="176"/>
        <end position="201"/>
    </location>
</feature>
<dbReference type="InterPro" id="IPR002125">
    <property type="entry name" value="CMP_dCMP_dom"/>
</dbReference>
<dbReference type="Proteomes" id="UP000001876">
    <property type="component" value="Unassembled WGS sequence"/>
</dbReference>
<evidence type="ECO:0000256" key="1">
    <source>
        <dbReference type="SAM" id="MobiDB-lite"/>
    </source>
</evidence>
<dbReference type="OrthoDB" id="408702at2759"/>
<dbReference type="RefSeq" id="XP_003057995.1">
    <property type="nucleotide sequence ID" value="XM_003057949.1"/>
</dbReference>
<feature type="compositionally biased region" description="Basic and acidic residues" evidence="1">
    <location>
        <begin position="176"/>
        <end position="191"/>
    </location>
</feature>
<reference evidence="3 4" key="1">
    <citation type="journal article" date="2009" name="Science">
        <title>Green evolution and dynamic adaptations revealed by genomes of the marine picoeukaryotes Micromonas.</title>
        <authorList>
            <person name="Worden A.Z."/>
            <person name="Lee J.H."/>
            <person name="Mock T."/>
            <person name="Rouze P."/>
            <person name="Simmons M.P."/>
            <person name="Aerts A.L."/>
            <person name="Allen A.E."/>
            <person name="Cuvelier M.L."/>
            <person name="Derelle E."/>
            <person name="Everett M.V."/>
            <person name="Foulon E."/>
            <person name="Grimwood J."/>
            <person name="Gundlach H."/>
            <person name="Henrissat B."/>
            <person name="Napoli C."/>
            <person name="McDonald S.M."/>
            <person name="Parker M.S."/>
            <person name="Rombauts S."/>
            <person name="Salamov A."/>
            <person name="Von Dassow P."/>
            <person name="Badger J.H."/>
            <person name="Coutinho P.M."/>
            <person name="Demir E."/>
            <person name="Dubchak I."/>
            <person name="Gentemann C."/>
            <person name="Eikrem W."/>
            <person name="Gready J.E."/>
            <person name="John U."/>
            <person name="Lanier W."/>
            <person name="Lindquist E.A."/>
            <person name="Lucas S."/>
            <person name="Mayer K.F."/>
            <person name="Moreau H."/>
            <person name="Not F."/>
            <person name="Otillar R."/>
            <person name="Panaud O."/>
            <person name="Pangilinan J."/>
            <person name="Paulsen I."/>
            <person name="Piegu B."/>
            <person name="Poliakov A."/>
            <person name="Robbens S."/>
            <person name="Schmutz J."/>
            <person name="Toulza E."/>
            <person name="Wyss T."/>
            <person name="Zelensky A."/>
            <person name="Zhou K."/>
            <person name="Armbrust E.V."/>
            <person name="Bhattacharya D."/>
            <person name="Goodenough U.W."/>
            <person name="Van de Peer Y."/>
            <person name="Grigoriev I.V."/>
        </authorList>
    </citation>
    <scope>NUCLEOTIDE SEQUENCE [LARGE SCALE GENOMIC DNA]</scope>
    <source>
        <strain evidence="3 4">CCMP1545</strain>
    </source>
</reference>
<dbReference type="GO" id="GO:0002100">
    <property type="term" value="P:tRNA wobble adenosine to inosine editing"/>
    <property type="evidence" value="ECO:0007669"/>
    <property type="project" value="InterPro"/>
</dbReference>
<evidence type="ECO:0000313" key="3">
    <source>
        <dbReference type="EMBL" id="EEH57946.1"/>
    </source>
</evidence>
<feature type="domain" description="CMP/dCMP-type deaminase" evidence="2">
    <location>
        <begin position="1"/>
        <end position="120"/>
    </location>
</feature>
<dbReference type="Pfam" id="PF00383">
    <property type="entry name" value="dCMP_cyt_deam_1"/>
    <property type="match status" value="1"/>
</dbReference>
<dbReference type="SUPFAM" id="SSF53927">
    <property type="entry name" value="Cytidine deaminase-like"/>
    <property type="match status" value="1"/>
</dbReference>
<dbReference type="EMBL" id="GG663738">
    <property type="protein sequence ID" value="EEH57946.1"/>
    <property type="molecule type" value="Genomic_DNA"/>
</dbReference>
<evidence type="ECO:0000259" key="2">
    <source>
        <dbReference type="PROSITE" id="PS51747"/>
    </source>
</evidence>
<protein>
    <submittedName>
        <fullName evidence="3">Cytidine/deoxycytidylate deaminase family protein</fullName>
    </submittedName>
</protein>
<evidence type="ECO:0000313" key="4">
    <source>
        <dbReference type="Proteomes" id="UP000001876"/>
    </source>
</evidence>
<dbReference type="GO" id="GO:0009507">
    <property type="term" value="C:chloroplast"/>
    <property type="evidence" value="ECO:0007669"/>
    <property type="project" value="TreeGrafter"/>
</dbReference>
<dbReference type="GO" id="GO:0046872">
    <property type="term" value="F:metal ion binding"/>
    <property type="evidence" value="ECO:0007669"/>
    <property type="project" value="UniProtKB-KW"/>
</dbReference>
<sequence>MSLAIEEAKLASRRLEVPVGAVLVRASTGEVLASHHNTVDEEDDPTAHAELKCIRDGAKRLGGWRYLAETTLYVTLEPCPMCAGAVLNARLGEVVWGAPNPLIGGDGSWLPIMGDGGGADVAEADVDEPEDAVRSCSIPGGGGPVRPHAFKPTLVVRRRVLEEECAALMRSFFRERRDASKAAREVARAEAEDADPPRTSS</sequence>
<dbReference type="KEGG" id="mpp:MICPUCDRAFT_26164"/>
<dbReference type="PANTHER" id="PTHR11079:SF179">
    <property type="entry name" value="TRNA(ADENINE(34)) DEAMINASE, CHLOROPLASTIC"/>
    <property type="match status" value="1"/>
</dbReference>
<organism evidence="4">
    <name type="scientific">Micromonas pusilla (strain CCMP1545)</name>
    <name type="common">Picoplanktonic green alga</name>
    <dbReference type="NCBI Taxonomy" id="564608"/>
    <lineage>
        <taxon>Eukaryota</taxon>
        <taxon>Viridiplantae</taxon>
        <taxon>Chlorophyta</taxon>
        <taxon>Mamiellophyceae</taxon>
        <taxon>Mamiellales</taxon>
        <taxon>Mamiellaceae</taxon>
        <taxon>Micromonas</taxon>
    </lineage>
</organism>
<accession>C1MPQ9</accession>
<dbReference type="PROSITE" id="PS51747">
    <property type="entry name" value="CYT_DCMP_DEAMINASES_2"/>
    <property type="match status" value="1"/>
</dbReference>
<keyword evidence="4" id="KW-1185">Reference proteome</keyword>
<dbReference type="OMA" id="VCENECK"/>
<dbReference type="GO" id="GO:0052717">
    <property type="term" value="F:tRNA-specific adenosine-34 deaminase activity"/>
    <property type="evidence" value="ECO:0007669"/>
    <property type="project" value="UniProtKB-EC"/>
</dbReference>
<dbReference type="eggNOG" id="KOG1018">
    <property type="taxonomic scope" value="Eukaryota"/>
</dbReference>
<dbReference type="AlphaFoldDB" id="C1MPQ9"/>
<dbReference type="STRING" id="564608.C1MPQ9"/>